<evidence type="ECO:0000256" key="1">
    <source>
        <dbReference type="SAM" id="MobiDB-lite"/>
    </source>
</evidence>
<gene>
    <name evidence="3" type="ORF">IM787_20470</name>
</gene>
<accession>A0ABR9SA81</accession>
<dbReference type="EMBL" id="JADDIV010000006">
    <property type="protein sequence ID" value="MBE7369949.1"/>
    <property type="molecule type" value="Genomic_DNA"/>
</dbReference>
<proteinExistence type="predicted"/>
<dbReference type="Proteomes" id="UP000806285">
    <property type="component" value="Unassembled WGS sequence"/>
</dbReference>
<evidence type="ECO:0000313" key="3">
    <source>
        <dbReference type="EMBL" id="MBE7369949.1"/>
    </source>
</evidence>
<sequence>MSARRHPPMKTHDNKLRAGSGLAVLLALTLTACGGGGGGDVAAAPPAVPEFPGLPPQAPEPPPPEATIQLALLSSPADRVMGTTALVRLEFLKFDADARLRVTANGADVSHLFRADPSTGHFYGNVENIRPGANEIVATYGAYTTRLALTGYPRTGPVFSGPHRDPFVCGYASFTRLGGGVLTSLEDGKCSTRTLVSYFYRNTGGSNTGFNPATATAYPANMAYVTVNGKQVPFLVRLESGTVNRSLYQSAILHDALNEPVPSPSSRPAGWNGKLVYTTMGGCGANGNQQGNDFTTLINPDYMAQGYAAVSATLNNAAVNCNDVLAAETVMAVKEQFTKSYGLPTYTVGFANTTGDGAQPLQIADNYPGLFDGVITTQVMPDTTTGLLMKLFDARLLDTFFNANAAAWSTAERLAVTGFRTIGNVAGHSTEAGRMDPLLATNYPAAIPAADRYDPATNPAGVRATPFDAAKNVWGVDASGHALRPLDNTGVQYGLKALNDGAITVEKFLLLNEQVGGLDRDFRPQAARTEGDLPAIERGYKSGRILSGGGGLAATPVIERRNHVDGTTNLHMRVHSFALRERLLKANGHFDNHVMLTQTGVIAAPEPLAQMDAWLMGALGDTTPGLTRAQKIAAHRPADLKDACWIGATKHEELQTAFGASTCNVTFASGRTPRMVAGGPLADDVVKCQLKPLDPADYAVPFTGAEWARLQAAFPAGVCDWSKPGVGQQPLAGTWLSFGPAAANLLFDITRP</sequence>
<name>A0ABR9SA81_9BURK</name>
<evidence type="ECO:0000313" key="4">
    <source>
        <dbReference type="Proteomes" id="UP000806285"/>
    </source>
</evidence>
<feature type="region of interest" description="Disordered" evidence="1">
    <location>
        <begin position="44"/>
        <end position="63"/>
    </location>
</feature>
<organism evidence="3 4">
    <name type="scientific">Ramlibacter pallidus</name>
    <dbReference type="NCBI Taxonomy" id="2780087"/>
    <lineage>
        <taxon>Bacteria</taxon>
        <taxon>Pseudomonadati</taxon>
        <taxon>Pseudomonadota</taxon>
        <taxon>Betaproteobacteria</taxon>
        <taxon>Burkholderiales</taxon>
        <taxon>Comamonadaceae</taxon>
        <taxon>Ramlibacter</taxon>
    </lineage>
</organism>
<feature type="domain" description="DUF6351" evidence="2">
    <location>
        <begin position="71"/>
        <end position="730"/>
    </location>
</feature>
<protein>
    <recommendedName>
        <fullName evidence="2">DUF6351 domain-containing protein</fullName>
    </recommendedName>
</protein>
<feature type="compositionally biased region" description="Pro residues" evidence="1">
    <location>
        <begin position="46"/>
        <end position="63"/>
    </location>
</feature>
<comment type="caution">
    <text evidence="3">The sequence shown here is derived from an EMBL/GenBank/DDBJ whole genome shotgun (WGS) entry which is preliminary data.</text>
</comment>
<keyword evidence="4" id="KW-1185">Reference proteome</keyword>
<dbReference type="InterPro" id="IPR045556">
    <property type="entry name" value="DUF6351"/>
</dbReference>
<dbReference type="Pfam" id="PF19878">
    <property type="entry name" value="DUF6351"/>
    <property type="match status" value="1"/>
</dbReference>
<dbReference type="PROSITE" id="PS51257">
    <property type="entry name" value="PROKAR_LIPOPROTEIN"/>
    <property type="match status" value="1"/>
</dbReference>
<evidence type="ECO:0000259" key="2">
    <source>
        <dbReference type="Pfam" id="PF19878"/>
    </source>
</evidence>
<reference evidence="3 4" key="1">
    <citation type="submission" date="2020-10" db="EMBL/GenBank/DDBJ databases">
        <title>Ramlibacter sp. HM2 16S ribosomal RNA gene Genome sequencing and assembly.</title>
        <authorList>
            <person name="Kang M."/>
        </authorList>
    </citation>
    <scope>NUCLEOTIDE SEQUENCE [LARGE SCALE GENOMIC DNA]</scope>
    <source>
        <strain evidence="3 4">HM2</strain>
    </source>
</reference>